<reference evidence="2" key="1">
    <citation type="submission" date="2016-04" db="EMBL/GenBank/DDBJ databases">
        <authorList>
            <person name="Evans L.H."/>
            <person name="Alamgir A."/>
            <person name="Owens N."/>
            <person name="Weber N.D."/>
            <person name="Virtaneva K."/>
            <person name="Barbian K."/>
            <person name="Babar A."/>
            <person name="Rosenke K."/>
        </authorList>
    </citation>
    <scope>NUCLEOTIDE SEQUENCE</scope>
    <source>
        <strain evidence="2">86-2</strain>
    </source>
</reference>
<feature type="transmembrane region" description="Helical" evidence="1">
    <location>
        <begin position="20"/>
        <end position="43"/>
    </location>
</feature>
<feature type="transmembrane region" description="Helical" evidence="1">
    <location>
        <begin position="49"/>
        <end position="69"/>
    </location>
</feature>
<gene>
    <name evidence="2" type="ORF">KL86DYS2_13254</name>
</gene>
<dbReference type="InterPro" id="IPR025250">
    <property type="entry name" value="DUF4199"/>
</dbReference>
<protein>
    <recommendedName>
        <fullName evidence="3">DUF4199 domain-containing protein</fullName>
    </recommendedName>
</protein>
<accession>A0A212K8E5</accession>
<dbReference type="EMBL" id="FLUL01000001">
    <property type="protein sequence ID" value="SBW07956.1"/>
    <property type="molecule type" value="Genomic_DNA"/>
</dbReference>
<keyword evidence="1" id="KW-0472">Membrane</keyword>
<dbReference type="RefSeq" id="WP_135104769.1">
    <property type="nucleotide sequence ID" value="NZ_CALESN010000045.1"/>
</dbReference>
<dbReference type="Pfam" id="PF13858">
    <property type="entry name" value="DUF4199"/>
    <property type="match status" value="1"/>
</dbReference>
<proteinExistence type="predicted"/>
<organism evidence="2">
    <name type="scientific">uncultured Dysgonomonas sp</name>
    <dbReference type="NCBI Taxonomy" id="206096"/>
    <lineage>
        <taxon>Bacteria</taxon>
        <taxon>Pseudomonadati</taxon>
        <taxon>Bacteroidota</taxon>
        <taxon>Bacteroidia</taxon>
        <taxon>Bacteroidales</taxon>
        <taxon>Dysgonomonadaceae</taxon>
        <taxon>Dysgonomonas</taxon>
        <taxon>environmental samples</taxon>
    </lineage>
</organism>
<evidence type="ECO:0000256" key="1">
    <source>
        <dbReference type="SAM" id="Phobius"/>
    </source>
</evidence>
<sequence>MAKNQRLGESFSIINRYAMFYGLLLGLFWVIRYIFLIVAGIGVSDRFAFIFYLLNIVTLLVVYIFYYRFKTSDPDNPQSAWHCIAFTVLMCFYASFLEGVIMFAHYQFIDPAFFSRMIEPVMKSIEVAPIIKVPEADYERAKDIMRVIFSNKLTYIVMEFIKNIFLGFFLSFVLNFVVKIKKNN</sequence>
<evidence type="ECO:0000313" key="2">
    <source>
        <dbReference type="EMBL" id="SBW07956.1"/>
    </source>
</evidence>
<name>A0A212K8E5_9BACT</name>
<dbReference type="AlphaFoldDB" id="A0A212K8E5"/>
<keyword evidence="1" id="KW-0812">Transmembrane</keyword>
<evidence type="ECO:0008006" key="3">
    <source>
        <dbReference type="Google" id="ProtNLM"/>
    </source>
</evidence>
<feature type="transmembrane region" description="Helical" evidence="1">
    <location>
        <begin position="81"/>
        <end position="106"/>
    </location>
</feature>
<feature type="transmembrane region" description="Helical" evidence="1">
    <location>
        <begin position="160"/>
        <end position="178"/>
    </location>
</feature>
<keyword evidence="1" id="KW-1133">Transmembrane helix</keyword>